<organism evidence="1 2">
    <name type="scientific">Streptomyces flavochromogenes</name>
    <dbReference type="NCBI Taxonomy" id="68199"/>
    <lineage>
        <taxon>Bacteria</taxon>
        <taxon>Bacillati</taxon>
        <taxon>Actinomycetota</taxon>
        <taxon>Actinomycetes</taxon>
        <taxon>Kitasatosporales</taxon>
        <taxon>Streptomycetaceae</taxon>
        <taxon>Streptomyces</taxon>
    </lineage>
</organism>
<dbReference type="EMBL" id="JBIBDZ010000003">
    <property type="protein sequence ID" value="MFF5919268.1"/>
    <property type="molecule type" value="Genomic_DNA"/>
</dbReference>
<keyword evidence="2" id="KW-1185">Reference proteome</keyword>
<reference evidence="1 2" key="1">
    <citation type="submission" date="2024-10" db="EMBL/GenBank/DDBJ databases">
        <title>The Natural Products Discovery Center: Release of the First 8490 Sequenced Strains for Exploring Actinobacteria Biosynthetic Diversity.</title>
        <authorList>
            <person name="Kalkreuter E."/>
            <person name="Kautsar S.A."/>
            <person name="Yang D."/>
            <person name="Bader C.D."/>
            <person name="Teijaro C.N."/>
            <person name="Fluegel L."/>
            <person name="Davis C.M."/>
            <person name="Simpson J.R."/>
            <person name="Lauterbach L."/>
            <person name="Steele A.D."/>
            <person name="Gui C."/>
            <person name="Meng S."/>
            <person name="Li G."/>
            <person name="Viehrig K."/>
            <person name="Ye F."/>
            <person name="Su P."/>
            <person name="Kiefer A.F."/>
            <person name="Nichols A."/>
            <person name="Cepeda A.J."/>
            <person name="Yan W."/>
            <person name="Fan B."/>
            <person name="Jiang Y."/>
            <person name="Adhikari A."/>
            <person name="Zheng C.-J."/>
            <person name="Schuster L."/>
            <person name="Cowan T.M."/>
            <person name="Smanski M.J."/>
            <person name="Chevrette M.G."/>
            <person name="De Carvalho L.P.S."/>
            <person name="Shen B."/>
        </authorList>
    </citation>
    <scope>NUCLEOTIDE SEQUENCE [LARGE SCALE GENOMIC DNA]</scope>
    <source>
        <strain evidence="1 2">NPDC012605</strain>
    </source>
</reference>
<comment type="caution">
    <text evidence="1">The sequence shown here is derived from an EMBL/GenBank/DDBJ whole genome shotgun (WGS) entry which is preliminary data.</text>
</comment>
<evidence type="ECO:0000313" key="2">
    <source>
        <dbReference type="Proteomes" id="UP001602370"/>
    </source>
</evidence>
<name>A0ABW6XP61_9ACTN</name>
<accession>A0ABW6XP61</accession>
<protein>
    <submittedName>
        <fullName evidence="1">CBS domain-containing protein</fullName>
    </submittedName>
</protein>
<dbReference type="InterPro" id="IPR046342">
    <property type="entry name" value="CBS_dom_sf"/>
</dbReference>
<gene>
    <name evidence="1" type="ORF">ACFY8C_13055</name>
</gene>
<evidence type="ECO:0000313" key="1">
    <source>
        <dbReference type="EMBL" id="MFF5919268.1"/>
    </source>
</evidence>
<proteinExistence type="predicted"/>
<sequence length="134" mass="13485">MTLVQMQPRPTHPAPAHLTAADAVDTAGPQVCDDMTVEVALSLMAGARTGHLLICDNDGLCTGLVTRAQLTTVRDSPAYTDRLQLRDLSGDGGPLTSATARTIGRAGGPRVVASSGGGEQDGAPGALAAALVLA</sequence>
<dbReference type="SUPFAM" id="SSF54631">
    <property type="entry name" value="CBS-domain pair"/>
    <property type="match status" value="1"/>
</dbReference>
<dbReference type="Proteomes" id="UP001602370">
    <property type="component" value="Unassembled WGS sequence"/>
</dbReference>
<dbReference type="RefSeq" id="WP_388306910.1">
    <property type="nucleotide sequence ID" value="NZ_JBIBDZ010000003.1"/>
</dbReference>